<keyword evidence="6" id="KW-0119">Carbohydrate metabolism</keyword>
<dbReference type="SUPFAM" id="SSF53067">
    <property type="entry name" value="Actin-like ATPase domain"/>
    <property type="match status" value="2"/>
</dbReference>
<protein>
    <recommendedName>
        <fullName evidence="11">Ribulokinase</fullName>
    </recommendedName>
</protein>
<dbReference type="GO" id="GO:0008741">
    <property type="term" value="F:ribulokinase activity"/>
    <property type="evidence" value="ECO:0007669"/>
    <property type="project" value="InterPro"/>
</dbReference>
<evidence type="ECO:0000256" key="5">
    <source>
        <dbReference type="ARBA" id="ARBA00022935"/>
    </source>
</evidence>
<feature type="domain" description="Carbohydrate kinase FGGY N-terminal" evidence="7">
    <location>
        <begin position="3"/>
        <end position="272"/>
    </location>
</feature>
<dbReference type="PATRIC" id="fig|263475.3.peg.1929"/>
<evidence type="ECO:0000259" key="8">
    <source>
        <dbReference type="Pfam" id="PF02782"/>
    </source>
</evidence>
<dbReference type="GO" id="GO:0005737">
    <property type="term" value="C:cytoplasm"/>
    <property type="evidence" value="ECO:0007669"/>
    <property type="project" value="TreeGrafter"/>
</dbReference>
<dbReference type="Pfam" id="PF00370">
    <property type="entry name" value="FGGY_N"/>
    <property type="match status" value="1"/>
</dbReference>
<dbReference type="InterPro" id="IPR018484">
    <property type="entry name" value="FGGY_N"/>
</dbReference>
<dbReference type="Gene3D" id="3.30.420.40">
    <property type="match status" value="2"/>
</dbReference>
<evidence type="ECO:0000313" key="9">
    <source>
        <dbReference type="EMBL" id="KOO52220.1"/>
    </source>
</evidence>
<keyword evidence="2" id="KW-0547">Nucleotide-binding</keyword>
<dbReference type="NCBIfam" id="NF003154">
    <property type="entry name" value="PRK04123.1"/>
    <property type="match status" value="1"/>
</dbReference>
<feature type="domain" description="Carbohydrate kinase FGGY C-terminal" evidence="8">
    <location>
        <begin position="284"/>
        <end position="482"/>
    </location>
</feature>
<keyword evidence="10" id="KW-1185">Reference proteome</keyword>
<name>A0A0M0LMB4_9BACL</name>
<dbReference type="Proteomes" id="UP000036867">
    <property type="component" value="Unassembled WGS sequence"/>
</dbReference>
<proteinExistence type="predicted"/>
<evidence type="ECO:0000256" key="3">
    <source>
        <dbReference type="ARBA" id="ARBA00022777"/>
    </source>
</evidence>
<dbReference type="GO" id="GO:0005524">
    <property type="term" value="F:ATP binding"/>
    <property type="evidence" value="ECO:0007669"/>
    <property type="project" value="UniProtKB-KW"/>
</dbReference>
<accession>A0A0M0LMB4</accession>
<evidence type="ECO:0000256" key="4">
    <source>
        <dbReference type="ARBA" id="ARBA00022840"/>
    </source>
</evidence>
<dbReference type="Pfam" id="PF02782">
    <property type="entry name" value="FGGY_C"/>
    <property type="match status" value="1"/>
</dbReference>
<dbReference type="EMBL" id="LILB01000001">
    <property type="protein sequence ID" value="KOO52220.1"/>
    <property type="molecule type" value="Genomic_DNA"/>
</dbReference>
<keyword evidence="5" id="KW-0054">Arabinose catabolism</keyword>
<comment type="caution">
    <text evidence="9">The sequence shown here is derived from an EMBL/GenBank/DDBJ whole genome shotgun (WGS) entry which is preliminary data.</text>
</comment>
<organism evidence="9 10">
    <name type="scientific">Viridibacillus arvi</name>
    <dbReference type="NCBI Taxonomy" id="263475"/>
    <lineage>
        <taxon>Bacteria</taxon>
        <taxon>Bacillati</taxon>
        <taxon>Bacillota</taxon>
        <taxon>Bacilli</taxon>
        <taxon>Bacillales</taxon>
        <taxon>Caryophanaceae</taxon>
        <taxon>Viridibacillus</taxon>
    </lineage>
</organism>
<dbReference type="InterPro" id="IPR005929">
    <property type="entry name" value="Ribulokinase"/>
</dbReference>
<dbReference type="GO" id="GO:0019569">
    <property type="term" value="P:L-arabinose catabolic process to D-xylulose 5-phosphate"/>
    <property type="evidence" value="ECO:0007669"/>
    <property type="project" value="InterPro"/>
</dbReference>
<dbReference type="InterPro" id="IPR018485">
    <property type="entry name" value="FGGY_C"/>
</dbReference>
<dbReference type="AlphaFoldDB" id="A0A0M0LMB4"/>
<evidence type="ECO:0000256" key="6">
    <source>
        <dbReference type="ARBA" id="ARBA00023277"/>
    </source>
</evidence>
<reference evidence="10" key="1">
    <citation type="submission" date="2015-08" db="EMBL/GenBank/DDBJ databases">
        <title>Fjat-10028 dsm 16317.</title>
        <authorList>
            <person name="Liu B."/>
            <person name="Wang J."/>
            <person name="Zhu Y."/>
            <person name="Liu G."/>
            <person name="Chen Q."/>
            <person name="Chen Z."/>
            <person name="Lan J."/>
            <person name="Che J."/>
            <person name="Ge C."/>
            <person name="Shi H."/>
            <person name="Pan Z."/>
            <person name="Liu X."/>
        </authorList>
    </citation>
    <scope>NUCLEOTIDE SEQUENCE [LARGE SCALE GENOMIC DNA]</scope>
    <source>
        <strain evidence="10">DSM 16317</strain>
    </source>
</reference>
<evidence type="ECO:0000313" key="10">
    <source>
        <dbReference type="Proteomes" id="UP000036867"/>
    </source>
</evidence>
<dbReference type="PIRSF" id="PIRSF000538">
    <property type="entry name" value="GlpK"/>
    <property type="match status" value="1"/>
</dbReference>
<keyword evidence="1" id="KW-0808">Transferase</keyword>
<keyword evidence="4" id="KW-0067">ATP-binding</keyword>
<dbReference type="GeneID" id="301135923"/>
<dbReference type="CDD" id="cd07781">
    <property type="entry name" value="ASKHA_NBD_FGGY_L-RBK"/>
    <property type="match status" value="1"/>
</dbReference>
<sequence>MNYVIGIDFGSESGRAVLVDIENGAIIKVAEMSYPHGVLTKSLNGKLLKANMVLQNPNDYVEVLTTTVRSLLEETKVDPNYIKGMGVAFTSCTCLPVDQQLSPLCSKELYADQPHAYAKLWKSHSAEKEAQFITEKLADHPYLEKYGGVISSEWLMPKLLEILNDTPSLFEKMDYFLEAGDWIVSLLTGNVSRSTCSAGYKGLWQKKDGHLDKEILQSIHPSLADVYTLQLRGEVIPVGSPAGTLTPYFANLLGLSEHTTVGASIIDAHAAVPGAGIYKPGILQIVMGTSSCHLLLSEQEISIPGISGVVEDGILPGLYAYEAGQVAVGDIFASFIKHQVPAYYTQESKERNLTLFQLLNAKAEALEAGATGMVALDWHNGNRTPYVNSNFSGVFVGETLQTEAHEKYRTLLEATAFGTKVIVDLFEEKNIDIHQIVVTGGIPKKNPFLMQIYADVLQKEILVVDHHQIPALGAAILGAAAARDKADEKYALNSAIQKIGFKDYIQYSPNKKNEEIYNKLYGIYRNLSHYFSSNGDLLTLHKLKTGREMNNGAKFMESIK</sequence>
<dbReference type="OrthoDB" id="9805576at2"/>
<dbReference type="InterPro" id="IPR000577">
    <property type="entry name" value="Carb_kinase_FGGY"/>
</dbReference>
<evidence type="ECO:0000259" key="7">
    <source>
        <dbReference type="Pfam" id="PF00370"/>
    </source>
</evidence>
<gene>
    <name evidence="9" type="ORF">AMD00_07380</name>
</gene>
<dbReference type="RefSeq" id="WP_053416393.1">
    <property type="nucleotide sequence ID" value="NZ_LILB01000001.1"/>
</dbReference>
<dbReference type="GO" id="GO:0019150">
    <property type="term" value="F:D-ribulokinase activity"/>
    <property type="evidence" value="ECO:0007669"/>
    <property type="project" value="TreeGrafter"/>
</dbReference>
<keyword evidence="3" id="KW-0418">Kinase</keyword>
<dbReference type="PANTHER" id="PTHR43435:SF4">
    <property type="entry name" value="FGGY CARBOHYDRATE KINASE DOMAIN-CONTAINING PROTEIN"/>
    <property type="match status" value="1"/>
</dbReference>
<dbReference type="STRING" id="263475.AMD00_07380"/>
<dbReference type="InterPro" id="IPR043129">
    <property type="entry name" value="ATPase_NBD"/>
</dbReference>
<evidence type="ECO:0008006" key="11">
    <source>
        <dbReference type="Google" id="ProtNLM"/>
    </source>
</evidence>
<evidence type="ECO:0000256" key="1">
    <source>
        <dbReference type="ARBA" id="ARBA00022679"/>
    </source>
</evidence>
<evidence type="ECO:0000256" key="2">
    <source>
        <dbReference type="ARBA" id="ARBA00022741"/>
    </source>
</evidence>
<dbReference type="PANTHER" id="PTHR43435">
    <property type="entry name" value="RIBULOKINASE"/>
    <property type="match status" value="1"/>
</dbReference>